<evidence type="ECO:0000256" key="1">
    <source>
        <dbReference type="SAM" id="MobiDB-lite"/>
    </source>
</evidence>
<gene>
    <name evidence="2" type="ORF">SDC9_180395</name>
</gene>
<name>A0A645H3L5_9ZZZZ</name>
<evidence type="ECO:0000313" key="2">
    <source>
        <dbReference type="EMBL" id="MPN32912.1"/>
    </source>
</evidence>
<organism evidence="2">
    <name type="scientific">bioreactor metagenome</name>
    <dbReference type="NCBI Taxonomy" id="1076179"/>
    <lineage>
        <taxon>unclassified sequences</taxon>
        <taxon>metagenomes</taxon>
        <taxon>ecological metagenomes</taxon>
    </lineage>
</organism>
<feature type="compositionally biased region" description="Basic and acidic residues" evidence="1">
    <location>
        <begin position="46"/>
        <end position="58"/>
    </location>
</feature>
<feature type="compositionally biased region" description="Basic and acidic residues" evidence="1">
    <location>
        <begin position="1"/>
        <end position="15"/>
    </location>
</feature>
<sequence>MFEDGKQDADDRRDAPCPGHGESNALTSHHQEKQTDEGEEGNLDQNSREQCRDCVRGF</sequence>
<protein>
    <submittedName>
        <fullName evidence="2">Uncharacterized protein</fullName>
    </submittedName>
</protein>
<proteinExistence type="predicted"/>
<comment type="caution">
    <text evidence="2">The sequence shown here is derived from an EMBL/GenBank/DDBJ whole genome shotgun (WGS) entry which is preliminary data.</text>
</comment>
<accession>A0A645H3L5</accession>
<dbReference type="AlphaFoldDB" id="A0A645H3L5"/>
<feature type="region of interest" description="Disordered" evidence="1">
    <location>
        <begin position="1"/>
        <end position="58"/>
    </location>
</feature>
<dbReference type="EMBL" id="VSSQ01085175">
    <property type="protein sequence ID" value="MPN32912.1"/>
    <property type="molecule type" value="Genomic_DNA"/>
</dbReference>
<reference evidence="2" key="1">
    <citation type="submission" date="2019-08" db="EMBL/GenBank/DDBJ databases">
        <authorList>
            <person name="Kucharzyk K."/>
            <person name="Murdoch R.W."/>
            <person name="Higgins S."/>
            <person name="Loffler F."/>
        </authorList>
    </citation>
    <scope>NUCLEOTIDE SEQUENCE</scope>
</reference>